<sequence length="133" mass="13973">MTEQEPAGRTARFGRSRRSEGTTTATTPGKRGEQGAQSRVSWVGLAVAAVLAAWQIIYSITLQTTAEANRDVYTSVSLFVSLILAVGAAVLGTVALSQRHLPRWPAVAAVAIGVYVFLVCVASWIGGLMASPV</sequence>
<dbReference type="RefSeq" id="WP_122823615.1">
    <property type="nucleotide sequence ID" value="NZ_CP033325.1"/>
</dbReference>
<protein>
    <submittedName>
        <fullName evidence="3">Uncharacterized protein</fullName>
    </submittedName>
</protein>
<evidence type="ECO:0000313" key="4">
    <source>
        <dbReference type="Proteomes" id="UP001595955"/>
    </source>
</evidence>
<dbReference type="Proteomes" id="UP001595955">
    <property type="component" value="Unassembled WGS sequence"/>
</dbReference>
<proteinExistence type="predicted"/>
<keyword evidence="2" id="KW-0812">Transmembrane</keyword>
<feature type="transmembrane region" description="Helical" evidence="2">
    <location>
        <begin position="106"/>
        <end position="130"/>
    </location>
</feature>
<organism evidence="3 4">
    <name type="scientific">Georgenia faecalis</name>
    <dbReference type="NCBI Taxonomy" id="2483799"/>
    <lineage>
        <taxon>Bacteria</taxon>
        <taxon>Bacillati</taxon>
        <taxon>Actinomycetota</taxon>
        <taxon>Actinomycetes</taxon>
        <taxon>Micrococcales</taxon>
        <taxon>Bogoriellaceae</taxon>
        <taxon>Georgenia</taxon>
    </lineage>
</organism>
<feature type="transmembrane region" description="Helical" evidence="2">
    <location>
        <begin position="40"/>
        <end position="60"/>
    </location>
</feature>
<dbReference type="EMBL" id="JBHSGF010000006">
    <property type="protein sequence ID" value="MFC4555511.1"/>
    <property type="molecule type" value="Genomic_DNA"/>
</dbReference>
<reference evidence="4" key="1">
    <citation type="journal article" date="2019" name="Int. J. Syst. Evol. Microbiol.">
        <title>The Global Catalogue of Microorganisms (GCM) 10K type strain sequencing project: providing services to taxonomists for standard genome sequencing and annotation.</title>
        <authorList>
            <consortium name="The Broad Institute Genomics Platform"/>
            <consortium name="The Broad Institute Genome Sequencing Center for Infectious Disease"/>
            <person name="Wu L."/>
            <person name="Ma J."/>
        </authorList>
    </citation>
    <scope>NUCLEOTIDE SEQUENCE [LARGE SCALE GENOMIC DNA]</scope>
    <source>
        <strain evidence="4">JCM 3369</strain>
    </source>
</reference>
<keyword evidence="4" id="KW-1185">Reference proteome</keyword>
<evidence type="ECO:0000256" key="1">
    <source>
        <dbReference type="SAM" id="MobiDB-lite"/>
    </source>
</evidence>
<keyword evidence="2" id="KW-0472">Membrane</keyword>
<evidence type="ECO:0000313" key="3">
    <source>
        <dbReference type="EMBL" id="MFC4555511.1"/>
    </source>
</evidence>
<evidence type="ECO:0000256" key="2">
    <source>
        <dbReference type="SAM" id="Phobius"/>
    </source>
</evidence>
<gene>
    <name evidence="3" type="ORF">ACFO3F_09655</name>
</gene>
<keyword evidence="2" id="KW-1133">Transmembrane helix</keyword>
<comment type="caution">
    <text evidence="3">The sequence shown here is derived from an EMBL/GenBank/DDBJ whole genome shotgun (WGS) entry which is preliminary data.</text>
</comment>
<feature type="transmembrane region" description="Helical" evidence="2">
    <location>
        <begin position="72"/>
        <end position="94"/>
    </location>
</feature>
<feature type="region of interest" description="Disordered" evidence="1">
    <location>
        <begin position="1"/>
        <end position="36"/>
    </location>
</feature>
<accession>A0ABV9D9Q5</accession>
<name>A0ABV9D9Q5_9MICO</name>